<sequence>MIAKTRHAAKLPDPSPGPARGVLKQRLPAGEFDHQRVLPSAELAPWVAHYWHVGWNLEGHPAQQQETLPHPNVHLVVEGGQARLWGVHRGRFIKTLAGRGWAFGVKFKPAAFQPFWQRPVSDLADRSVAATEVFGPQADALAAFDEWPGMETMCQRAEALLMTRMPSTLDGTVAALAELVARIEREPGIVSVDQLHAQTGWSVRQLQRLFRQYVGISPKWVIARYRLHEAVALLQGGTLPDAQLALRLGYFDQAHFIRDFRRIVGQPPSAYAKAQASTPGPPSLAHRRVDPPG</sequence>
<dbReference type="Pfam" id="PF20240">
    <property type="entry name" value="DUF6597"/>
    <property type="match status" value="1"/>
</dbReference>
<dbReference type="GO" id="GO:0043565">
    <property type="term" value="F:sequence-specific DNA binding"/>
    <property type="evidence" value="ECO:0007669"/>
    <property type="project" value="InterPro"/>
</dbReference>
<name>A0A3N7HIL6_9BURK</name>
<dbReference type="Pfam" id="PF12833">
    <property type="entry name" value="HTH_18"/>
    <property type="match status" value="1"/>
</dbReference>
<dbReference type="SMART" id="SM00342">
    <property type="entry name" value="HTH_ARAC"/>
    <property type="match status" value="1"/>
</dbReference>
<evidence type="ECO:0000313" key="6">
    <source>
        <dbReference type="EMBL" id="RQP21880.1"/>
    </source>
</evidence>
<dbReference type="EMBL" id="QUSW01000009">
    <property type="protein sequence ID" value="RQP21880.1"/>
    <property type="molecule type" value="Genomic_DNA"/>
</dbReference>
<keyword evidence="3" id="KW-0804">Transcription</keyword>
<evidence type="ECO:0000256" key="2">
    <source>
        <dbReference type="ARBA" id="ARBA00023125"/>
    </source>
</evidence>
<comment type="caution">
    <text evidence="6">The sequence shown here is derived from an EMBL/GenBank/DDBJ whole genome shotgun (WGS) entry which is preliminary data.</text>
</comment>
<dbReference type="RefSeq" id="WP_124543291.1">
    <property type="nucleotide sequence ID" value="NZ_QUSW01000009.1"/>
</dbReference>
<reference evidence="6 7" key="1">
    <citation type="submission" date="2018-08" db="EMBL/GenBank/DDBJ databases">
        <authorList>
            <person name="Khan S.A."/>
            <person name="Jeon C.O."/>
            <person name="Chun B.H."/>
            <person name="Jeong S.E."/>
        </authorList>
    </citation>
    <scope>NUCLEOTIDE SEQUENCE [LARGE SCALE GENOMIC DNA]</scope>
    <source>
        <strain evidence="6 7">S-16</strain>
    </source>
</reference>
<dbReference type="AlphaFoldDB" id="A0A3N7HIL6"/>
<evidence type="ECO:0000259" key="5">
    <source>
        <dbReference type="PROSITE" id="PS01124"/>
    </source>
</evidence>
<dbReference type="PANTHER" id="PTHR46796">
    <property type="entry name" value="HTH-TYPE TRANSCRIPTIONAL ACTIVATOR RHAS-RELATED"/>
    <property type="match status" value="1"/>
</dbReference>
<dbReference type="OrthoDB" id="9809338at2"/>
<protein>
    <submittedName>
        <fullName evidence="6">AraC family transcriptional regulator</fullName>
    </submittedName>
</protein>
<evidence type="ECO:0000256" key="1">
    <source>
        <dbReference type="ARBA" id="ARBA00023015"/>
    </source>
</evidence>
<dbReference type="InterPro" id="IPR046532">
    <property type="entry name" value="DUF6597"/>
</dbReference>
<proteinExistence type="predicted"/>
<dbReference type="Proteomes" id="UP000267464">
    <property type="component" value="Unassembled WGS sequence"/>
</dbReference>
<evidence type="ECO:0000313" key="7">
    <source>
        <dbReference type="Proteomes" id="UP000267464"/>
    </source>
</evidence>
<dbReference type="GO" id="GO:0003700">
    <property type="term" value="F:DNA-binding transcription factor activity"/>
    <property type="evidence" value="ECO:0007669"/>
    <property type="project" value="InterPro"/>
</dbReference>
<feature type="domain" description="HTH araC/xylS-type" evidence="5">
    <location>
        <begin position="173"/>
        <end position="274"/>
    </location>
</feature>
<organism evidence="6 7">
    <name type="scientific">Piscinibacter terrae</name>
    <dbReference type="NCBI Taxonomy" id="2496871"/>
    <lineage>
        <taxon>Bacteria</taxon>
        <taxon>Pseudomonadati</taxon>
        <taxon>Pseudomonadota</taxon>
        <taxon>Betaproteobacteria</taxon>
        <taxon>Burkholderiales</taxon>
        <taxon>Sphaerotilaceae</taxon>
        <taxon>Piscinibacter</taxon>
    </lineage>
</organism>
<dbReference type="InterPro" id="IPR009057">
    <property type="entry name" value="Homeodomain-like_sf"/>
</dbReference>
<feature type="region of interest" description="Disordered" evidence="4">
    <location>
        <begin position="1"/>
        <end position="21"/>
    </location>
</feature>
<keyword evidence="7" id="KW-1185">Reference proteome</keyword>
<evidence type="ECO:0000256" key="3">
    <source>
        <dbReference type="ARBA" id="ARBA00023163"/>
    </source>
</evidence>
<dbReference type="InterPro" id="IPR050204">
    <property type="entry name" value="AraC_XylS_family_regulators"/>
</dbReference>
<dbReference type="SUPFAM" id="SSF46689">
    <property type="entry name" value="Homeodomain-like"/>
    <property type="match status" value="1"/>
</dbReference>
<keyword evidence="1" id="KW-0805">Transcription regulation</keyword>
<evidence type="ECO:0000256" key="4">
    <source>
        <dbReference type="SAM" id="MobiDB-lite"/>
    </source>
</evidence>
<feature type="region of interest" description="Disordered" evidence="4">
    <location>
        <begin position="270"/>
        <end position="293"/>
    </location>
</feature>
<accession>A0A3N7HIL6</accession>
<dbReference type="InterPro" id="IPR018060">
    <property type="entry name" value="HTH_AraC"/>
</dbReference>
<dbReference type="Gene3D" id="1.10.10.60">
    <property type="entry name" value="Homeodomain-like"/>
    <property type="match status" value="1"/>
</dbReference>
<dbReference type="PROSITE" id="PS01124">
    <property type="entry name" value="HTH_ARAC_FAMILY_2"/>
    <property type="match status" value="1"/>
</dbReference>
<reference evidence="6 7" key="2">
    <citation type="submission" date="2018-12" db="EMBL/GenBank/DDBJ databases">
        <title>Rhizobacter gummiphilus sp. nov., a rubber-degrading bacterium isolated from the soil of a botanical garden in Japan.</title>
        <authorList>
            <person name="Shunsuke S.S."/>
        </authorList>
    </citation>
    <scope>NUCLEOTIDE SEQUENCE [LARGE SCALE GENOMIC DNA]</scope>
    <source>
        <strain evidence="6 7">S-16</strain>
    </source>
</reference>
<gene>
    <name evidence="6" type="ORF">DZC73_25920</name>
</gene>
<keyword evidence="2" id="KW-0238">DNA-binding</keyword>